<dbReference type="FunFam" id="3.30.70.100:FF:000005">
    <property type="entry name" value="Copper-exporting P-type ATPase A"/>
    <property type="match status" value="1"/>
</dbReference>
<sequence length="725" mass="75534">MDQKTFDVIGMTCASCAAHVEKAAASVSGVKEARVNLLKNSMEVDFDGDQKTLQDISAAVSKAGYEAHPRLEQKATVSSEARATDAAQKEVESKKQQLIGSLICAVPLFYIAMGDMLGWPVPPQLSGMRNMMNLALTELLLCIPILFINRHYFIGGFRSLIHGAPNMDALIALGSSASFAYSVVSLYQMANAFVAGDWAAAHIAMHGMYFESAGLILALITLGKFFEARAKGRTTGAIEALMNLTPKTAVVERDGKEETVSAADVRVGDILVVRAGSAIPVDGVVVEGESSVDESAITGEAIPVEKAVGAHVTGATVSVGGWFKMQAQAVGDDTTLAGIIRLVDEATSSKAPIERRADTIAGVFVPMVMVLALLTFVGWLFVFAPGDFAAALSHAVSVLVISCPCALGLATPTAVMVGTGLGASQGVLVKSAEALEGAAAATTVVFDKTGTLTEGKPSVTDVITAEGVEKKDLIALAATLERKSEHPLAQAIVAYADMHSASVPVAQTQGEKSAELTDFMQVAGGGLTATLAGSKIAAGNRRLMEQEGVDLGGLEASANTLASDAKTPLFFARDGKLVGIIAVADTIKPTSAKTILKLRAMGIQSIMLTGDQKTTAAVIGKKLNVDRVISDVLPSEKELQIRCLQESGENVIMVGDGINDAPVLARANIGIAIGAGTDVAISSADIVLMKSDPTDVAGAIELSKATLRNIKQNLFWALFYNAICI</sequence>
<keyword evidence="8 12" id="KW-1133">Transmembrane helix</keyword>
<dbReference type="GO" id="GO:0005886">
    <property type="term" value="C:plasma membrane"/>
    <property type="evidence" value="ECO:0007669"/>
    <property type="project" value="UniProtKB-SubCell"/>
</dbReference>
<keyword evidence="9 12" id="KW-0472">Membrane</keyword>
<dbReference type="SFLD" id="SFLDG00002">
    <property type="entry name" value="C1.7:_P-type_atpase_like"/>
    <property type="match status" value="1"/>
</dbReference>
<dbReference type="SFLD" id="SFLDS00003">
    <property type="entry name" value="Haloacid_Dehalogenase"/>
    <property type="match status" value="1"/>
</dbReference>
<dbReference type="InterPro" id="IPR036163">
    <property type="entry name" value="HMA_dom_sf"/>
</dbReference>
<dbReference type="EMBL" id="JABZGW010000194">
    <property type="protein sequence ID" value="MBF4808002.1"/>
    <property type="molecule type" value="Genomic_DNA"/>
</dbReference>
<dbReference type="Gene3D" id="3.30.70.100">
    <property type="match status" value="1"/>
</dbReference>
<evidence type="ECO:0000256" key="10">
    <source>
        <dbReference type="ARBA" id="ARBA00049360"/>
    </source>
</evidence>
<reference evidence="14" key="1">
    <citation type="submission" date="2020-04" db="EMBL/GenBank/DDBJ databases">
        <title>Deep metagenomics examines the oral microbiome during advanced dental caries in children, revealing novel taxa and co-occurrences with host molecules.</title>
        <authorList>
            <person name="Baker J.L."/>
            <person name="Morton J.T."/>
            <person name="Dinis M."/>
            <person name="Alvarez R."/>
            <person name="Tran N.C."/>
            <person name="Knight R."/>
            <person name="Edlund A."/>
        </authorList>
    </citation>
    <scope>NUCLEOTIDE SEQUENCE</scope>
    <source>
        <strain evidence="14">JCVI_38_bin.5</strain>
    </source>
</reference>
<feature type="transmembrane region" description="Helical" evidence="12">
    <location>
        <begin position="360"/>
        <end position="382"/>
    </location>
</feature>
<dbReference type="SUPFAM" id="SSF81653">
    <property type="entry name" value="Calcium ATPase, transduction domain A"/>
    <property type="match status" value="1"/>
</dbReference>
<name>A0A930W272_9ACTN</name>
<dbReference type="InterPro" id="IPR059000">
    <property type="entry name" value="ATPase_P-type_domA"/>
</dbReference>
<comment type="subcellular location">
    <subcellularLocation>
        <location evidence="1">Cell membrane</location>
        <topology evidence="1">Multi-pass membrane protein</topology>
    </subcellularLocation>
</comment>
<dbReference type="InterPro" id="IPR008250">
    <property type="entry name" value="ATPase_P-typ_transduc_dom_A_sf"/>
</dbReference>
<feature type="transmembrane region" description="Helical" evidence="12">
    <location>
        <begin position="98"/>
        <end position="119"/>
    </location>
</feature>
<dbReference type="PANTHER" id="PTHR43520:SF8">
    <property type="entry name" value="P-TYPE CU(+) TRANSPORTER"/>
    <property type="match status" value="1"/>
</dbReference>
<evidence type="ECO:0000256" key="5">
    <source>
        <dbReference type="ARBA" id="ARBA00022741"/>
    </source>
</evidence>
<dbReference type="GO" id="GO:0005524">
    <property type="term" value="F:ATP binding"/>
    <property type="evidence" value="ECO:0007669"/>
    <property type="project" value="UniProtKB-UniRule"/>
</dbReference>
<evidence type="ECO:0000313" key="15">
    <source>
        <dbReference type="Proteomes" id="UP000698335"/>
    </source>
</evidence>
<dbReference type="SUPFAM" id="SSF81665">
    <property type="entry name" value="Calcium ATPase, transmembrane domain M"/>
    <property type="match status" value="1"/>
</dbReference>
<dbReference type="NCBIfam" id="TIGR01525">
    <property type="entry name" value="ATPase-IB_hvy"/>
    <property type="match status" value="1"/>
</dbReference>
<dbReference type="InterPro" id="IPR044492">
    <property type="entry name" value="P_typ_ATPase_HD_dom"/>
</dbReference>
<keyword evidence="6 12" id="KW-0067">ATP-binding</keyword>
<feature type="non-terminal residue" evidence="14">
    <location>
        <position position="725"/>
    </location>
</feature>
<dbReference type="Pfam" id="PF00403">
    <property type="entry name" value="HMA"/>
    <property type="match status" value="1"/>
</dbReference>
<evidence type="ECO:0000256" key="12">
    <source>
        <dbReference type="RuleBase" id="RU362081"/>
    </source>
</evidence>
<evidence type="ECO:0000256" key="7">
    <source>
        <dbReference type="ARBA" id="ARBA00022967"/>
    </source>
</evidence>
<dbReference type="PANTHER" id="PTHR43520">
    <property type="entry name" value="ATP7, ISOFORM B"/>
    <property type="match status" value="1"/>
</dbReference>
<evidence type="ECO:0000256" key="6">
    <source>
        <dbReference type="ARBA" id="ARBA00022840"/>
    </source>
</evidence>
<evidence type="ECO:0000256" key="8">
    <source>
        <dbReference type="ARBA" id="ARBA00022989"/>
    </source>
</evidence>
<feature type="transmembrane region" description="Helical" evidence="12">
    <location>
        <begin position="199"/>
        <end position="223"/>
    </location>
</feature>
<dbReference type="PROSITE" id="PS00154">
    <property type="entry name" value="ATPASE_E1_E2"/>
    <property type="match status" value="1"/>
</dbReference>
<dbReference type="PROSITE" id="PS50846">
    <property type="entry name" value="HMA_2"/>
    <property type="match status" value="1"/>
</dbReference>
<dbReference type="SFLD" id="SFLDF00027">
    <property type="entry name" value="p-type_atpase"/>
    <property type="match status" value="1"/>
</dbReference>
<comment type="caution">
    <text evidence="14">The sequence shown here is derived from an EMBL/GenBank/DDBJ whole genome shotgun (WGS) entry which is preliminary data.</text>
</comment>
<dbReference type="GO" id="GO:0043682">
    <property type="term" value="F:P-type divalent copper transporter activity"/>
    <property type="evidence" value="ECO:0007669"/>
    <property type="project" value="TreeGrafter"/>
</dbReference>
<dbReference type="InterPro" id="IPR023298">
    <property type="entry name" value="ATPase_P-typ_TM_dom_sf"/>
</dbReference>
<dbReference type="NCBIfam" id="TIGR01494">
    <property type="entry name" value="ATPase_P-type"/>
    <property type="match status" value="1"/>
</dbReference>
<dbReference type="FunFam" id="2.70.150.10:FF:000002">
    <property type="entry name" value="Copper-transporting ATPase 1, putative"/>
    <property type="match status" value="1"/>
</dbReference>
<evidence type="ECO:0000256" key="1">
    <source>
        <dbReference type="ARBA" id="ARBA00004651"/>
    </source>
</evidence>
<keyword evidence="3 12" id="KW-0812">Transmembrane</keyword>
<evidence type="ECO:0000313" key="14">
    <source>
        <dbReference type="EMBL" id="MBF4808002.1"/>
    </source>
</evidence>
<dbReference type="InterPro" id="IPR006121">
    <property type="entry name" value="HMA_dom"/>
</dbReference>
<evidence type="ECO:0000256" key="3">
    <source>
        <dbReference type="ARBA" id="ARBA00022692"/>
    </source>
</evidence>
<gene>
    <name evidence="14" type="ORF">HXK26_04840</name>
</gene>
<evidence type="ECO:0000256" key="11">
    <source>
        <dbReference type="ARBA" id="ARBA00074171"/>
    </source>
</evidence>
<dbReference type="PRINTS" id="PR00943">
    <property type="entry name" value="CUATPASE"/>
</dbReference>
<dbReference type="AlphaFoldDB" id="A0A930W272"/>
<dbReference type="Gene3D" id="2.70.150.10">
    <property type="entry name" value="Calcium-transporting ATPase, cytoplasmic transduction domain A"/>
    <property type="match status" value="1"/>
</dbReference>
<dbReference type="CDD" id="cd00371">
    <property type="entry name" value="HMA"/>
    <property type="match status" value="1"/>
</dbReference>
<evidence type="ECO:0000256" key="4">
    <source>
        <dbReference type="ARBA" id="ARBA00022723"/>
    </source>
</evidence>
<feature type="transmembrane region" description="Helical" evidence="12">
    <location>
        <begin position="169"/>
        <end position="187"/>
    </location>
</feature>
<comment type="similarity">
    <text evidence="2 12">Belongs to the cation transport ATPase (P-type) (TC 3.A.3) family. Type IB subfamily.</text>
</comment>
<dbReference type="GO" id="GO:0055070">
    <property type="term" value="P:copper ion homeostasis"/>
    <property type="evidence" value="ECO:0007669"/>
    <property type="project" value="TreeGrafter"/>
</dbReference>
<evidence type="ECO:0000256" key="9">
    <source>
        <dbReference type="ARBA" id="ARBA00023136"/>
    </source>
</evidence>
<dbReference type="InterPro" id="IPR036412">
    <property type="entry name" value="HAD-like_sf"/>
</dbReference>
<dbReference type="Pfam" id="PF00122">
    <property type="entry name" value="E1-E2_ATPase"/>
    <property type="match status" value="1"/>
</dbReference>
<dbReference type="CDD" id="cd02094">
    <property type="entry name" value="P-type_ATPase_Cu-like"/>
    <property type="match status" value="1"/>
</dbReference>
<keyword evidence="12" id="KW-1003">Cell membrane</keyword>
<feature type="domain" description="HMA" evidence="13">
    <location>
        <begin position="2"/>
        <end position="68"/>
    </location>
</feature>
<protein>
    <recommendedName>
        <fullName evidence="11">Cation-transporting P-type ATPase B</fullName>
    </recommendedName>
</protein>
<keyword evidence="5 12" id="KW-0547">Nucleotide-binding</keyword>
<keyword evidence="4 12" id="KW-0479">Metal-binding</keyword>
<evidence type="ECO:0000256" key="2">
    <source>
        <dbReference type="ARBA" id="ARBA00006024"/>
    </source>
</evidence>
<proteinExistence type="inferred from homology"/>
<dbReference type="InterPro" id="IPR001757">
    <property type="entry name" value="P_typ_ATPase"/>
</dbReference>
<dbReference type="GO" id="GO:0005507">
    <property type="term" value="F:copper ion binding"/>
    <property type="evidence" value="ECO:0007669"/>
    <property type="project" value="TreeGrafter"/>
</dbReference>
<dbReference type="Gene3D" id="3.40.1110.10">
    <property type="entry name" value="Calcium-transporting ATPase, cytoplasmic domain N"/>
    <property type="match status" value="1"/>
</dbReference>
<comment type="catalytic activity">
    <reaction evidence="10">
        <text>ATP + H2O = ADP + phosphate + H(+)</text>
        <dbReference type="Rhea" id="RHEA:13065"/>
        <dbReference type="ChEBI" id="CHEBI:15377"/>
        <dbReference type="ChEBI" id="CHEBI:15378"/>
        <dbReference type="ChEBI" id="CHEBI:30616"/>
        <dbReference type="ChEBI" id="CHEBI:43474"/>
        <dbReference type="ChEBI" id="CHEBI:456216"/>
    </reaction>
</comment>
<feature type="transmembrane region" description="Helical" evidence="12">
    <location>
        <begin position="131"/>
        <end position="148"/>
    </location>
</feature>
<dbReference type="SUPFAM" id="SSF56784">
    <property type="entry name" value="HAD-like"/>
    <property type="match status" value="1"/>
</dbReference>
<evidence type="ECO:0000259" key="13">
    <source>
        <dbReference type="PROSITE" id="PS50846"/>
    </source>
</evidence>
<dbReference type="InterPro" id="IPR018303">
    <property type="entry name" value="ATPase_P-typ_P_site"/>
</dbReference>
<dbReference type="InterPro" id="IPR023299">
    <property type="entry name" value="ATPase_P-typ_cyto_dom_N"/>
</dbReference>
<dbReference type="InterPro" id="IPR027256">
    <property type="entry name" value="P-typ_ATPase_IB"/>
</dbReference>
<dbReference type="PRINTS" id="PR00119">
    <property type="entry name" value="CATATPASE"/>
</dbReference>
<dbReference type="Proteomes" id="UP000698335">
    <property type="component" value="Unassembled WGS sequence"/>
</dbReference>
<accession>A0A930W272</accession>
<keyword evidence="7" id="KW-1278">Translocase</keyword>
<organism evidence="14 15">
    <name type="scientific">Lancefieldella rimae</name>
    <dbReference type="NCBI Taxonomy" id="1383"/>
    <lineage>
        <taxon>Bacteria</taxon>
        <taxon>Bacillati</taxon>
        <taxon>Actinomycetota</taxon>
        <taxon>Coriobacteriia</taxon>
        <taxon>Coriobacteriales</taxon>
        <taxon>Atopobiaceae</taxon>
        <taxon>Lancefieldella</taxon>
    </lineage>
</organism>
<dbReference type="Gene3D" id="3.40.50.1000">
    <property type="entry name" value="HAD superfamily/HAD-like"/>
    <property type="match status" value="1"/>
</dbReference>
<dbReference type="InterPro" id="IPR023214">
    <property type="entry name" value="HAD_sf"/>
</dbReference>
<dbReference type="Pfam" id="PF00702">
    <property type="entry name" value="Hydrolase"/>
    <property type="match status" value="1"/>
</dbReference>
<dbReference type="GO" id="GO:0016887">
    <property type="term" value="F:ATP hydrolysis activity"/>
    <property type="evidence" value="ECO:0007669"/>
    <property type="project" value="InterPro"/>
</dbReference>
<dbReference type="SUPFAM" id="SSF55008">
    <property type="entry name" value="HMA, heavy metal-associated domain"/>
    <property type="match status" value="1"/>
</dbReference>